<dbReference type="EMBL" id="LN902842">
    <property type="protein sequence ID" value="CDS41959.1"/>
    <property type="molecule type" value="Genomic_DNA"/>
</dbReference>
<sequence length="85" mass="9813">MNVDNKEEPERSNSLLTIINCLVDAGYEIYYGTILWITTLYRTVKMQSTPPFTSLLSTKKFGKKNSRFFDRSLPENIHDLAIRAP</sequence>
<evidence type="ECO:0000313" key="2">
    <source>
        <dbReference type="Proteomes" id="UP000017246"/>
    </source>
</evidence>
<organism evidence="1 2">
    <name type="scientific">Echinococcus multilocularis</name>
    <name type="common">Fox tapeworm</name>
    <dbReference type="NCBI Taxonomy" id="6211"/>
    <lineage>
        <taxon>Eukaryota</taxon>
        <taxon>Metazoa</taxon>
        <taxon>Spiralia</taxon>
        <taxon>Lophotrochozoa</taxon>
        <taxon>Platyhelminthes</taxon>
        <taxon>Cestoda</taxon>
        <taxon>Eucestoda</taxon>
        <taxon>Cyclophyllidea</taxon>
        <taxon>Taeniidae</taxon>
        <taxon>Echinococcus</taxon>
    </lineage>
</organism>
<evidence type="ECO:0000313" key="1">
    <source>
        <dbReference type="EMBL" id="CDS41959.1"/>
    </source>
</evidence>
<proteinExistence type="predicted"/>
<keyword evidence="2" id="KW-1185">Reference proteome</keyword>
<protein>
    <submittedName>
        <fullName evidence="1">Expressed protein</fullName>
    </submittedName>
</protein>
<name>A0A068YAY2_ECHMU</name>
<reference evidence="1" key="2">
    <citation type="submission" date="2015-11" db="EMBL/GenBank/DDBJ databases">
        <authorList>
            <person name="Zhang Y."/>
            <person name="Guo Z."/>
        </authorList>
    </citation>
    <scope>NUCLEOTIDE SEQUENCE</scope>
</reference>
<gene>
    <name evidence="1" type="ORF">EmuJ_000965100</name>
</gene>
<accession>A0A068YAY2</accession>
<reference evidence="1" key="1">
    <citation type="journal article" date="2013" name="Nature">
        <title>The genomes of four tapeworm species reveal adaptations to parasitism.</title>
        <authorList>
            <person name="Tsai I.J."/>
            <person name="Zarowiecki M."/>
            <person name="Holroyd N."/>
            <person name="Garciarrubio A."/>
            <person name="Sanchez-Flores A."/>
            <person name="Brooks K.L."/>
            <person name="Tracey A."/>
            <person name="Bobes R.J."/>
            <person name="Fragoso G."/>
            <person name="Sciutto E."/>
            <person name="Aslett M."/>
            <person name="Beasley H."/>
            <person name="Bennett H.M."/>
            <person name="Cai J."/>
            <person name="Camicia F."/>
            <person name="Clark R."/>
            <person name="Cucher M."/>
            <person name="De Silva N."/>
            <person name="Day T.A."/>
            <person name="Deplazes P."/>
            <person name="Estrada K."/>
            <person name="Fernandez C."/>
            <person name="Holland P.W."/>
            <person name="Hou J."/>
            <person name="Hu S."/>
            <person name="Huckvale T."/>
            <person name="Hung S.S."/>
            <person name="Kamenetzky L."/>
            <person name="Keane J.A."/>
            <person name="Kiss F."/>
            <person name="Koziol U."/>
            <person name="Lambert O."/>
            <person name="Liu K."/>
            <person name="Luo X."/>
            <person name="Luo Y."/>
            <person name="Macchiaroli N."/>
            <person name="Nichol S."/>
            <person name="Paps J."/>
            <person name="Parkinson J."/>
            <person name="Pouchkina-Stantcheva N."/>
            <person name="Riddiford N."/>
            <person name="Rosenzvit M."/>
            <person name="Salinas G."/>
            <person name="Wasmuth J.D."/>
            <person name="Zamanian M."/>
            <person name="Zheng Y."/>
            <person name="Cai X."/>
            <person name="Soberon X."/>
            <person name="Olson P.D."/>
            <person name="Laclette J.P."/>
            <person name="Brehm K."/>
            <person name="Berriman M."/>
            <person name="Garciarrubio A."/>
            <person name="Bobes R.J."/>
            <person name="Fragoso G."/>
            <person name="Sanchez-Flores A."/>
            <person name="Estrada K."/>
            <person name="Cevallos M.A."/>
            <person name="Morett E."/>
            <person name="Gonzalez V."/>
            <person name="Portillo T."/>
            <person name="Ochoa-Leyva A."/>
            <person name="Jose M.V."/>
            <person name="Sciutto E."/>
            <person name="Landa A."/>
            <person name="Jimenez L."/>
            <person name="Valdes V."/>
            <person name="Carrero J.C."/>
            <person name="Larralde C."/>
            <person name="Morales-Montor J."/>
            <person name="Limon-Lason J."/>
            <person name="Soberon X."/>
            <person name="Laclette J.P."/>
        </authorList>
    </citation>
    <scope>NUCLEOTIDE SEQUENCE [LARGE SCALE GENOMIC DNA]</scope>
</reference>
<dbReference type="Proteomes" id="UP000017246">
    <property type="component" value="Unassembled WGS sequence"/>
</dbReference>
<dbReference type="AlphaFoldDB" id="A0A068YAY2"/>